<dbReference type="EMBL" id="CP162511">
    <property type="protein sequence ID" value="XDI06087.1"/>
    <property type="molecule type" value="Genomic_DNA"/>
</dbReference>
<feature type="domain" description="Xylose isomerase-like TIM barrel" evidence="2">
    <location>
        <begin position="44"/>
        <end position="279"/>
    </location>
</feature>
<dbReference type="InterPro" id="IPR036237">
    <property type="entry name" value="Xyl_isomerase-like_sf"/>
</dbReference>
<dbReference type="PANTHER" id="PTHR12110:SF41">
    <property type="entry name" value="INOSOSE DEHYDRATASE"/>
    <property type="match status" value="1"/>
</dbReference>
<accession>A0AB39BIZ3</accession>
<organism evidence="3">
    <name type="scientific">Herbiconiux sp. A18JL235</name>
    <dbReference type="NCBI Taxonomy" id="3152363"/>
    <lineage>
        <taxon>Bacteria</taxon>
        <taxon>Bacillati</taxon>
        <taxon>Actinomycetota</taxon>
        <taxon>Actinomycetes</taxon>
        <taxon>Micrococcales</taxon>
        <taxon>Microbacteriaceae</taxon>
        <taxon>Herbiconiux</taxon>
    </lineage>
</organism>
<dbReference type="GO" id="GO:0016853">
    <property type="term" value="F:isomerase activity"/>
    <property type="evidence" value="ECO:0007669"/>
    <property type="project" value="UniProtKB-KW"/>
</dbReference>
<dbReference type="AlphaFoldDB" id="A0AB39BIZ3"/>
<dbReference type="Pfam" id="PF01261">
    <property type="entry name" value="AP_endonuc_2"/>
    <property type="match status" value="1"/>
</dbReference>
<dbReference type="InterPro" id="IPR013022">
    <property type="entry name" value="Xyl_isomerase-like_TIM-brl"/>
</dbReference>
<dbReference type="SUPFAM" id="SSF51658">
    <property type="entry name" value="Xylose isomerase-like"/>
    <property type="match status" value="1"/>
</dbReference>
<protein>
    <submittedName>
        <fullName evidence="3">Sugar phosphate isomerase/epimerase family protein</fullName>
    </submittedName>
</protein>
<dbReference type="InterPro" id="IPR050312">
    <property type="entry name" value="IolE/XylAMocC-like"/>
</dbReference>
<evidence type="ECO:0000313" key="3">
    <source>
        <dbReference type="EMBL" id="XDI06087.1"/>
    </source>
</evidence>
<evidence type="ECO:0000256" key="1">
    <source>
        <dbReference type="ARBA" id="ARBA00023277"/>
    </source>
</evidence>
<sequence>MVVDSRIPFRRAAALPAVPLGVHAGVWVKDWSPASARFALEGSAAAGFDLVEIPAPAPVSEGSLSAAGTVALLDDTGLDAVVSLALDPASDINTTDAAASARGERRLLDAVEFAHAIGAGYVGGVTYSAMTKYDRPATAATRANALAVLERVAAAARQADVRIGLEYVNRYESNLLNTAAQTAEFIGELQARGVDNALLHLDTYHANTEELSLTDAVHDAGELLAYLHLSESHRGRLGTGSLDWAGLFRALADTGFRGPLTVESFSPAVISAATRDEIGAWRTLWSDPVDLSRSAAAFVREQLTASALLTPID</sequence>
<proteinExistence type="predicted"/>
<name>A0AB39BIZ3_9MICO</name>
<keyword evidence="3" id="KW-0413">Isomerase</keyword>
<keyword evidence="1" id="KW-0119">Carbohydrate metabolism</keyword>
<gene>
    <name evidence="3" type="ORF">ABFY20_03015</name>
</gene>
<dbReference type="RefSeq" id="WP_368498476.1">
    <property type="nucleotide sequence ID" value="NZ_CP162511.1"/>
</dbReference>
<evidence type="ECO:0000259" key="2">
    <source>
        <dbReference type="Pfam" id="PF01261"/>
    </source>
</evidence>
<dbReference type="Gene3D" id="3.20.20.150">
    <property type="entry name" value="Divalent-metal-dependent TIM barrel enzymes"/>
    <property type="match status" value="1"/>
</dbReference>
<reference evidence="3" key="1">
    <citation type="submission" date="2024-05" db="EMBL/GenBank/DDBJ databases">
        <title>Herbiconiux sp. A18JL235.</title>
        <authorList>
            <person name="Zhang G."/>
        </authorList>
    </citation>
    <scope>NUCLEOTIDE SEQUENCE</scope>
    <source>
        <strain evidence="3">A18JL235</strain>
    </source>
</reference>
<dbReference type="PANTHER" id="PTHR12110">
    <property type="entry name" value="HYDROXYPYRUVATE ISOMERASE"/>
    <property type="match status" value="1"/>
</dbReference>